<dbReference type="Pfam" id="PF07228">
    <property type="entry name" value="SpoIIE"/>
    <property type="match status" value="1"/>
</dbReference>
<evidence type="ECO:0000256" key="1">
    <source>
        <dbReference type="ARBA" id="ARBA00022801"/>
    </source>
</evidence>
<dbReference type="InterPro" id="IPR052016">
    <property type="entry name" value="Bact_Sigma-Reg"/>
</dbReference>
<sequence length="307" mass="32350">MSPRRPPRVASADLLSMLGRLTAQARQGVELQQARVELAEALQREMLPTTLPCLPGLRTAARYSPARHGLDIGGDWYDGFRLPEGALALCIGDVQGHDVDAAAFMGQVRICLRAVAAVVVDPGEVLSRANEVLLSMNRDLFATCSLLRFDPDTWELESARAGHVPAVWATVDGQYGIAEDNGGLPLNLVPGSAYAVTRRRLTQAGSIVLLTDGVVEGPRFPLEVGLERVLRVVREAAGTDPAELAAEVMKVADSTGHADDAAVLVLSHDAAAPAPAAAPEPDPGTEPEAAPETDPEPGTPPQPHDPA</sequence>
<evidence type="ECO:0000313" key="5">
    <source>
        <dbReference type="Proteomes" id="UP000660554"/>
    </source>
</evidence>
<protein>
    <recommendedName>
        <fullName evidence="3">PPM-type phosphatase domain-containing protein</fullName>
    </recommendedName>
</protein>
<dbReference type="SMART" id="SM00331">
    <property type="entry name" value="PP2C_SIG"/>
    <property type="match status" value="1"/>
</dbReference>
<feature type="domain" description="PPM-type phosphatase" evidence="3">
    <location>
        <begin position="57"/>
        <end position="268"/>
    </location>
</feature>
<evidence type="ECO:0000259" key="3">
    <source>
        <dbReference type="SMART" id="SM00331"/>
    </source>
</evidence>
<reference evidence="5" key="1">
    <citation type="submission" date="2020-09" db="EMBL/GenBank/DDBJ databases">
        <title>Whole genome shotgun sequence of Streptomyces cinnamonensis NBRC 15873.</title>
        <authorList>
            <person name="Komaki H."/>
            <person name="Tamura T."/>
        </authorList>
    </citation>
    <scope>NUCLEOTIDE SEQUENCE [LARGE SCALE GENOMIC DNA]</scope>
    <source>
        <strain evidence="5">NBRC 15873</strain>
    </source>
</reference>
<organism evidence="4 5">
    <name type="scientific">Streptomyces virginiae</name>
    <name type="common">Streptomyces cinnamonensis</name>
    <dbReference type="NCBI Taxonomy" id="1961"/>
    <lineage>
        <taxon>Bacteria</taxon>
        <taxon>Bacillati</taxon>
        <taxon>Actinomycetota</taxon>
        <taxon>Actinomycetes</taxon>
        <taxon>Kitasatosporales</taxon>
        <taxon>Streptomycetaceae</taxon>
        <taxon>Streptomyces</taxon>
    </lineage>
</organism>
<dbReference type="RefSeq" id="WP_078941505.1">
    <property type="nucleotide sequence ID" value="NZ_BMRU01000003.1"/>
</dbReference>
<proteinExistence type="predicted"/>
<keyword evidence="5" id="KW-1185">Reference proteome</keyword>
<name>A0ABQ3NSH0_STRVG</name>
<dbReference type="GeneID" id="86955855"/>
<evidence type="ECO:0000256" key="2">
    <source>
        <dbReference type="SAM" id="MobiDB-lite"/>
    </source>
</evidence>
<accession>A0ABQ3NSH0</accession>
<feature type="compositionally biased region" description="Acidic residues" evidence="2">
    <location>
        <begin position="283"/>
        <end position="295"/>
    </location>
</feature>
<comment type="caution">
    <text evidence="4">The sequence shown here is derived from an EMBL/GenBank/DDBJ whole genome shotgun (WGS) entry which is preliminary data.</text>
</comment>
<keyword evidence="1" id="KW-0378">Hydrolase</keyword>
<dbReference type="Proteomes" id="UP000660554">
    <property type="component" value="Unassembled WGS sequence"/>
</dbReference>
<dbReference type="EMBL" id="BNDV01000012">
    <property type="protein sequence ID" value="GHI15727.1"/>
    <property type="molecule type" value="Genomic_DNA"/>
</dbReference>
<feature type="region of interest" description="Disordered" evidence="2">
    <location>
        <begin position="266"/>
        <end position="307"/>
    </location>
</feature>
<dbReference type="SUPFAM" id="SSF81606">
    <property type="entry name" value="PP2C-like"/>
    <property type="match status" value="1"/>
</dbReference>
<feature type="compositionally biased region" description="Pro residues" evidence="2">
    <location>
        <begin position="297"/>
        <end position="307"/>
    </location>
</feature>
<dbReference type="PANTHER" id="PTHR43156:SF2">
    <property type="entry name" value="STAGE II SPORULATION PROTEIN E"/>
    <property type="match status" value="1"/>
</dbReference>
<dbReference type="InterPro" id="IPR036457">
    <property type="entry name" value="PPM-type-like_dom_sf"/>
</dbReference>
<dbReference type="Gene3D" id="3.60.40.10">
    <property type="entry name" value="PPM-type phosphatase domain"/>
    <property type="match status" value="1"/>
</dbReference>
<dbReference type="PANTHER" id="PTHR43156">
    <property type="entry name" value="STAGE II SPORULATION PROTEIN E-RELATED"/>
    <property type="match status" value="1"/>
</dbReference>
<dbReference type="InterPro" id="IPR001932">
    <property type="entry name" value="PPM-type_phosphatase-like_dom"/>
</dbReference>
<evidence type="ECO:0000313" key="4">
    <source>
        <dbReference type="EMBL" id="GHI15727.1"/>
    </source>
</evidence>
<gene>
    <name evidence="4" type="ORF">Scinn_51900</name>
</gene>